<reference evidence="1" key="1">
    <citation type="submission" date="2018-06" db="EMBL/GenBank/DDBJ databases">
        <authorList>
            <person name="Zhirakovskaya E."/>
        </authorList>
    </citation>
    <scope>NUCLEOTIDE SEQUENCE</scope>
</reference>
<organism evidence="1">
    <name type="scientific">hydrothermal vent metagenome</name>
    <dbReference type="NCBI Taxonomy" id="652676"/>
    <lineage>
        <taxon>unclassified sequences</taxon>
        <taxon>metagenomes</taxon>
        <taxon>ecological metagenomes</taxon>
    </lineage>
</organism>
<sequence>MLNRFLFNFLLCLSITSLSFSHNLTQADENKDVAQKEVVKKTVETKPEVKKTSYYLIGNSLTWDTIPSHLDGDVQWHVDCGKSLPYIFAHPEKPCIKKSYLWTKALKEKQYDFVSVQPHYGSTLKKDIETISTWMEMQPKAVFIIHTGWARQITRAEEYSSKKINGPMIHSRFYYAKLISELEKRYPQRKFRTTGAIDMLDRIAKDIENKKAPFKNMGELHRDAVHMKTETGRYLMHNLMRITLGQPISDKHFEKTTEEHKKYFNKLLKARK</sequence>
<dbReference type="Gene3D" id="3.40.50.1110">
    <property type="entry name" value="SGNH hydrolase"/>
    <property type="match status" value="1"/>
</dbReference>
<name>A0A3B1E825_9ZZZZ</name>
<dbReference type="AlphaFoldDB" id="A0A3B1E825"/>
<evidence type="ECO:0000313" key="1">
    <source>
        <dbReference type="EMBL" id="VAX40537.1"/>
    </source>
</evidence>
<protein>
    <submittedName>
        <fullName evidence="1">Uncharacterized protein</fullName>
    </submittedName>
</protein>
<proteinExistence type="predicted"/>
<dbReference type="EMBL" id="UOGL01000455">
    <property type="protein sequence ID" value="VAX40537.1"/>
    <property type="molecule type" value="Genomic_DNA"/>
</dbReference>
<dbReference type="InterPro" id="IPR036514">
    <property type="entry name" value="SGNH_hydro_sf"/>
</dbReference>
<gene>
    <name evidence="1" type="ORF">MNBD_PLANCTO02-1244</name>
</gene>
<accession>A0A3B1E825</accession>